<comment type="similarity">
    <text evidence="1">Belongs to the DNA polymerase type-A family.</text>
</comment>
<protein>
    <recommendedName>
        <fullName evidence="3">DNA-directed DNA polymerase</fullName>
        <ecNumber evidence="3">2.7.7.7</ecNumber>
    </recommendedName>
</protein>
<dbReference type="InterPro" id="IPR043502">
    <property type="entry name" value="DNA/RNA_pol_sf"/>
</dbReference>
<organism evidence="7 8">
    <name type="scientific">Larsenimonas suaedae</name>
    <dbReference type="NCBI Taxonomy" id="1851019"/>
    <lineage>
        <taxon>Bacteria</taxon>
        <taxon>Pseudomonadati</taxon>
        <taxon>Pseudomonadota</taxon>
        <taxon>Gammaproteobacteria</taxon>
        <taxon>Oceanospirillales</taxon>
        <taxon>Halomonadaceae</taxon>
        <taxon>Larsenimonas</taxon>
    </lineage>
</organism>
<dbReference type="Proteomes" id="UP001269375">
    <property type="component" value="Unassembled WGS sequence"/>
</dbReference>
<evidence type="ECO:0000256" key="1">
    <source>
        <dbReference type="ARBA" id="ARBA00007705"/>
    </source>
</evidence>
<evidence type="ECO:0000259" key="6">
    <source>
        <dbReference type="SMART" id="SM00482"/>
    </source>
</evidence>
<dbReference type="PRINTS" id="PR00868">
    <property type="entry name" value="DNAPOLI"/>
</dbReference>
<dbReference type="PANTHER" id="PTHR10133">
    <property type="entry name" value="DNA POLYMERASE I"/>
    <property type="match status" value="1"/>
</dbReference>
<evidence type="ECO:0000256" key="5">
    <source>
        <dbReference type="ARBA" id="ARBA00049244"/>
    </source>
</evidence>
<sequence>MRHMIFDEADHYPIAILTKVSAFQRSDMIRHYIEPLNQRHIPSQSVIGFTLQHDRRGKVSVKDAKAYLANLLPGLDSLGTRLLYVCDGAYFKVLTKERKAEPHYGYCLPCKIEGFEHMNVVLGMNHQQLIYNPDTQSRLTLTLKALADAHLGTYQALGQNVIGRASYPKDVESIRAALSQLHQYPTLSADIEAFSLKVHNAGVGTCAFSWNQSDGVAFPCDYTPLAEPAEGYHGEFRVNREIRAVLREFLEAYQGRLRWHNAAYDLRCLIWALWMEHPLDTEGLLHGLEVMTRLFDDTKIIAYLATNSTAGNALGLKELAHEFAGNYAQDDIKDIRRIPLDELLEYNLVDTLCTNYVHDTYRPIMEKDQQEAVYESLMLPSLKVIIQMELTGMPLSQAYVAKAREALESDIQGYLDTINQQSVIQSFTQRLRHRERAKANSKLKTKQHPIEHFDYVMFNPNSGPQLQMLLYEELDLPVIDTTATRQPATGADTLEKLINHTSDPSTVAILESLIGFAKAAKILSAFIPNFEAAIEHGDDVTWLHGNFNLGGTKSGRLSSSDPNLQQIPSGSYYGKLIKKCFRAPKGWLFCGADFNSLEDYISALTTKDPNKLKVYTEGYDGHCLRAFSYFPDRLPGIVDTVESINSIKKKYPDIRQLSKTPTFALTYAGTYITLMKNLGFDEETAKKIEANYHELYRVSDQWVQAQLDKAAQQGFVEVAFGLRLRTPLLAQTIRNHSTTPHEAEAEGRTAGNALGQSYGLLNNRAANAFMAAVWASPYRLDIKPVALIHDAIYLLIRNDLDVVAFANRELIKAMRWQELPEIQHDTVKLGAALDIFWPSWAEDVTLPNDASTEEIERVCEEHFQAIQSPS</sequence>
<dbReference type="InterPro" id="IPR036397">
    <property type="entry name" value="RNaseH_sf"/>
</dbReference>
<dbReference type="Gene3D" id="1.10.150.20">
    <property type="entry name" value="5' to 3' exonuclease, C-terminal subdomain"/>
    <property type="match status" value="1"/>
</dbReference>
<dbReference type="SUPFAM" id="SSF53098">
    <property type="entry name" value="Ribonuclease H-like"/>
    <property type="match status" value="1"/>
</dbReference>
<feature type="domain" description="DNA-directed DNA polymerase family A palm" evidence="6">
    <location>
        <begin position="574"/>
        <end position="800"/>
    </location>
</feature>
<comment type="subunit">
    <text evidence="2">Single-chain monomer with multiple functions.</text>
</comment>
<dbReference type="InterPro" id="IPR001098">
    <property type="entry name" value="DNA-dir_DNA_pol_A_palm_dom"/>
</dbReference>
<comment type="catalytic activity">
    <reaction evidence="5">
        <text>DNA(n) + a 2'-deoxyribonucleoside 5'-triphosphate = DNA(n+1) + diphosphate</text>
        <dbReference type="Rhea" id="RHEA:22508"/>
        <dbReference type="Rhea" id="RHEA-COMP:17339"/>
        <dbReference type="Rhea" id="RHEA-COMP:17340"/>
        <dbReference type="ChEBI" id="CHEBI:33019"/>
        <dbReference type="ChEBI" id="CHEBI:61560"/>
        <dbReference type="ChEBI" id="CHEBI:173112"/>
        <dbReference type="EC" id="2.7.7.7"/>
    </reaction>
</comment>
<proteinExistence type="inferred from homology"/>
<dbReference type="SMART" id="SM00482">
    <property type="entry name" value="POLAc"/>
    <property type="match status" value="1"/>
</dbReference>
<dbReference type="Gene3D" id="3.30.420.10">
    <property type="entry name" value="Ribonuclease H-like superfamily/Ribonuclease H"/>
    <property type="match status" value="1"/>
</dbReference>
<dbReference type="InterPro" id="IPR012337">
    <property type="entry name" value="RNaseH-like_sf"/>
</dbReference>
<keyword evidence="4" id="KW-0235">DNA replication</keyword>
<evidence type="ECO:0000313" key="7">
    <source>
        <dbReference type="EMBL" id="MDR5897287.1"/>
    </source>
</evidence>
<dbReference type="EMBL" id="JARWAO010000010">
    <property type="protein sequence ID" value="MDR5897287.1"/>
    <property type="molecule type" value="Genomic_DNA"/>
</dbReference>
<evidence type="ECO:0000256" key="2">
    <source>
        <dbReference type="ARBA" id="ARBA00011541"/>
    </source>
</evidence>
<dbReference type="Gene3D" id="1.20.1060.10">
    <property type="entry name" value="Taq DNA Polymerase, Chain T, domain 4"/>
    <property type="match status" value="1"/>
</dbReference>
<reference evidence="7 8" key="1">
    <citation type="submission" date="2023-04" db="EMBL/GenBank/DDBJ databases">
        <title>A long-awaited taxogenomic arrangement of the family Halomonadaceae.</title>
        <authorList>
            <person name="De La Haba R."/>
            <person name="Chuvochina M."/>
            <person name="Wittouck S."/>
            <person name="Arahal D.R."/>
            <person name="Sanchez-Porro C."/>
            <person name="Hugenholtz P."/>
            <person name="Ventosa A."/>
        </authorList>
    </citation>
    <scope>NUCLEOTIDE SEQUENCE [LARGE SCALE GENOMIC DNA]</scope>
    <source>
        <strain evidence="7 8">DSM 22428</strain>
    </source>
</reference>
<evidence type="ECO:0000313" key="8">
    <source>
        <dbReference type="Proteomes" id="UP001269375"/>
    </source>
</evidence>
<keyword evidence="8" id="KW-1185">Reference proteome</keyword>
<accession>A0ABU1H0K0</accession>
<dbReference type="Pfam" id="PF00476">
    <property type="entry name" value="DNA_pol_A"/>
    <property type="match status" value="1"/>
</dbReference>
<name>A0ABU1H0K0_9GAMM</name>
<evidence type="ECO:0000256" key="3">
    <source>
        <dbReference type="ARBA" id="ARBA00012417"/>
    </source>
</evidence>
<dbReference type="EC" id="2.7.7.7" evidence="3"/>
<comment type="caution">
    <text evidence="7">The sequence shown here is derived from an EMBL/GenBank/DDBJ whole genome shotgun (WGS) entry which is preliminary data.</text>
</comment>
<dbReference type="SUPFAM" id="SSF56672">
    <property type="entry name" value="DNA/RNA polymerases"/>
    <property type="match status" value="1"/>
</dbReference>
<dbReference type="Gene3D" id="3.30.70.370">
    <property type="match status" value="1"/>
</dbReference>
<dbReference type="PANTHER" id="PTHR10133:SF27">
    <property type="entry name" value="DNA POLYMERASE NU"/>
    <property type="match status" value="1"/>
</dbReference>
<dbReference type="RefSeq" id="WP_251595563.1">
    <property type="nucleotide sequence ID" value="NZ_JAMLJI010000006.1"/>
</dbReference>
<gene>
    <name evidence="7" type="ORF">QC825_14545</name>
</gene>
<dbReference type="InterPro" id="IPR002298">
    <property type="entry name" value="DNA_polymerase_A"/>
</dbReference>
<evidence type="ECO:0000256" key="4">
    <source>
        <dbReference type="ARBA" id="ARBA00022705"/>
    </source>
</evidence>